<organism evidence="1 2">
    <name type="scientific">Mycolicibacterium duvalii</name>
    <dbReference type="NCBI Taxonomy" id="39688"/>
    <lineage>
        <taxon>Bacteria</taxon>
        <taxon>Bacillati</taxon>
        <taxon>Actinomycetota</taxon>
        <taxon>Actinomycetes</taxon>
        <taxon>Mycobacteriales</taxon>
        <taxon>Mycobacteriaceae</taxon>
        <taxon>Mycolicibacterium</taxon>
    </lineage>
</organism>
<dbReference type="GO" id="GO:0097367">
    <property type="term" value="F:carbohydrate derivative binding"/>
    <property type="evidence" value="ECO:0007669"/>
    <property type="project" value="InterPro"/>
</dbReference>
<gene>
    <name evidence="1" type="ORF">MDUV_28020</name>
</gene>
<protein>
    <submittedName>
        <fullName evidence="1">TobH protein</fullName>
    </submittedName>
</protein>
<reference evidence="1 2" key="1">
    <citation type="journal article" date="2019" name="Emerg. Microbes Infect.">
        <title>Comprehensive subspecies identification of 175 nontuberculous mycobacteria species based on 7547 genomic profiles.</title>
        <authorList>
            <person name="Matsumoto Y."/>
            <person name="Kinjo T."/>
            <person name="Motooka D."/>
            <person name="Nabeya D."/>
            <person name="Jung N."/>
            <person name="Uechi K."/>
            <person name="Horii T."/>
            <person name="Iida T."/>
            <person name="Fujita J."/>
            <person name="Nakamura S."/>
        </authorList>
    </citation>
    <scope>NUCLEOTIDE SEQUENCE [LARGE SCALE GENOMIC DNA]</scope>
    <source>
        <strain evidence="1 2">JCM 6396</strain>
    </source>
</reference>
<dbReference type="RefSeq" id="WP_179964181.1">
    <property type="nucleotide sequence ID" value="NZ_AP022563.1"/>
</dbReference>
<dbReference type="SUPFAM" id="SSF53697">
    <property type="entry name" value="SIS domain"/>
    <property type="match status" value="1"/>
</dbReference>
<keyword evidence="2" id="KW-1185">Reference proteome</keyword>
<proteinExistence type="predicted"/>
<dbReference type="AlphaFoldDB" id="A0A7I7K3J2"/>
<dbReference type="Proteomes" id="UP000467006">
    <property type="component" value="Chromosome"/>
</dbReference>
<dbReference type="GO" id="GO:1901135">
    <property type="term" value="P:carbohydrate derivative metabolic process"/>
    <property type="evidence" value="ECO:0007669"/>
    <property type="project" value="InterPro"/>
</dbReference>
<evidence type="ECO:0000313" key="2">
    <source>
        <dbReference type="Proteomes" id="UP000467006"/>
    </source>
</evidence>
<sequence>MNAGSLSAAVVDLDDTAGLLDADRDGLLRAASMAGAQVRATAAALDEGVLEPLRADGPPRTVVWVAGRGNAETAATMLAALLGGTVGAPMVVAAEAPPWLGALDVLIIAGDDPADPALVAAAATGVRRGARVAVVAPYEGPLRDATAGRSVALPPRVPVPDDFTLVRYLAAGLAVLATVAPGFTADLAVLADELDDEAMRNSAARDTFTNPAKELAQRMIGRDVVFAGDSAPMRAVARHGGGVMLRLAHRAVGAAGLADVLVALAGGWGRVGGQAPSIFHDEELDGPLPARTRTVVLTSDADRPTVSAQLRGFDDVDVINAYDVPDDVAATRGSQEAPASATRPTNARLEQQIALLAVRLEMAAVYQRLIRG</sequence>
<dbReference type="InterPro" id="IPR046348">
    <property type="entry name" value="SIS_dom_sf"/>
</dbReference>
<accession>A0A7I7K3J2</accession>
<dbReference type="EMBL" id="AP022563">
    <property type="protein sequence ID" value="BBX17942.1"/>
    <property type="molecule type" value="Genomic_DNA"/>
</dbReference>
<name>A0A7I7K3J2_9MYCO</name>
<evidence type="ECO:0000313" key="1">
    <source>
        <dbReference type="EMBL" id="BBX17942.1"/>
    </source>
</evidence>
<dbReference type="KEGG" id="mdu:MDUV_28020"/>